<keyword evidence="2" id="KW-0853">WD repeat</keyword>
<dbReference type="Proteomes" id="UP000008312">
    <property type="component" value="Unassembled WGS sequence"/>
</dbReference>
<evidence type="ECO:0000256" key="1">
    <source>
        <dbReference type="ARBA" id="ARBA00022741"/>
    </source>
</evidence>
<dbReference type="PANTHER" id="PTHR17583">
    <property type="entry name" value="PHOSPHOINOSITIDE 3-KINASE REGULATORY SUBUNIT 4"/>
    <property type="match status" value="1"/>
</dbReference>
<dbReference type="AlphaFoldDB" id="D8MB98"/>
<evidence type="ECO:0000256" key="2">
    <source>
        <dbReference type="PROSITE-ProRule" id="PRU00221"/>
    </source>
</evidence>
<dbReference type="PANTHER" id="PTHR17583:SF0">
    <property type="entry name" value="PHOSPHOINOSITIDE 3-KINASE REGULATORY SUBUNIT 4"/>
    <property type="match status" value="1"/>
</dbReference>
<dbReference type="InterPro" id="IPR001680">
    <property type="entry name" value="WD40_rpt"/>
</dbReference>
<dbReference type="GO" id="GO:0071561">
    <property type="term" value="C:nucleus-vacuole junction"/>
    <property type="evidence" value="ECO:0007669"/>
    <property type="project" value="TreeGrafter"/>
</dbReference>
<dbReference type="GO" id="GO:0004674">
    <property type="term" value="F:protein serine/threonine kinase activity"/>
    <property type="evidence" value="ECO:0007669"/>
    <property type="project" value="InterPro"/>
</dbReference>
<dbReference type="GO" id="GO:0034272">
    <property type="term" value="C:phosphatidylinositol 3-kinase complex, class III, type II"/>
    <property type="evidence" value="ECO:0007669"/>
    <property type="project" value="TreeGrafter"/>
</dbReference>
<dbReference type="InParanoid" id="D8MB98"/>
<dbReference type="Gene3D" id="2.130.10.10">
    <property type="entry name" value="YVTN repeat-like/Quinoprotein amine dehydrogenase"/>
    <property type="match status" value="2"/>
</dbReference>
<dbReference type="InterPro" id="IPR045162">
    <property type="entry name" value="Vps15-like"/>
</dbReference>
<dbReference type="SMART" id="SM00320">
    <property type="entry name" value="WD40"/>
    <property type="match status" value="2"/>
</dbReference>
<dbReference type="GO" id="GO:0045324">
    <property type="term" value="P:late endosome to vacuole transport"/>
    <property type="evidence" value="ECO:0007669"/>
    <property type="project" value="InterPro"/>
</dbReference>
<feature type="repeat" description="WD" evidence="2">
    <location>
        <begin position="279"/>
        <end position="313"/>
    </location>
</feature>
<dbReference type="InterPro" id="IPR015943">
    <property type="entry name" value="WD40/YVTN_repeat-like_dom_sf"/>
</dbReference>
<evidence type="ECO:0000313" key="4">
    <source>
        <dbReference type="Proteomes" id="UP000008312"/>
    </source>
</evidence>
<proteinExistence type="predicted"/>
<dbReference type="GO" id="GO:0006623">
    <property type="term" value="P:protein targeting to vacuole"/>
    <property type="evidence" value="ECO:0007669"/>
    <property type="project" value="TreeGrafter"/>
</dbReference>
<gene>
    <name evidence="3" type="ORF">GSBLH_T00006909001</name>
</gene>
<dbReference type="GO" id="GO:0034271">
    <property type="term" value="C:phosphatidylinositol 3-kinase complex, class III, type I"/>
    <property type="evidence" value="ECO:0007669"/>
    <property type="project" value="TreeGrafter"/>
</dbReference>
<keyword evidence="1" id="KW-0547">Nucleotide-binding</keyword>
<sequence length="313" mass="34835">MLNIETHADDSFSQEQEFSFTESSLITSVSAPSSRQNCFFYASMNSISLVDSRVYKPVTRIPVNSSLGVITSLAYGSLLFGSSPPDSASEILVASTSRGSIQVYNMRYPLLVNLWQQSDQASITRTRLGQRLESIPTLWTASGNNRVYLWNLESGECCRSLQVGEQSAVELNHVSLKNLNESTFGLVDSHMPVYQHSINAMVMPPYLNSYSPYDPSYVLTAGGDRCVRFWSFEESEPSYTVCSVEKSGVEDYYKMEGTVCKCVEAKRDIATSSRSSEVHPVHPKAITDMVVTGNEKEELLLTSCMDGVIRIWK</sequence>
<reference evidence="3" key="1">
    <citation type="submission" date="2010-02" db="EMBL/GenBank/DDBJ databases">
        <title>Sequencing and annotation of the Blastocystis hominis genome.</title>
        <authorList>
            <person name="Wincker P."/>
        </authorList>
    </citation>
    <scope>NUCLEOTIDE SEQUENCE</scope>
    <source>
        <strain evidence="3">Singapore isolate B</strain>
    </source>
</reference>
<dbReference type="EMBL" id="FN668691">
    <property type="protein sequence ID" value="CBK25337.2"/>
    <property type="molecule type" value="Genomic_DNA"/>
</dbReference>
<dbReference type="OrthoDB" id="242910at2759"/>
<dbReference type="GeneID" id="24923033"/>
<dbReference type="InterPro" id="IPR036322">
    <property type="entry name" value="WD40_repeat_dom_sf"/>
</dbReference>
<dbReference type="GO" id="GO:0016236">
    <property type="term" value="P:macroautophagy"/>
    <property type="evidence" value="ECO:0007669"/>
    <property type="project" value="InterPro"/>
</dbReference>
<dbReference type="PROSITE" id="PS50294">
    <property type="entry name" value="WD_REPEATS_REGION"/>
    <property type="match status" value="1"/>
</dbReference>
<accession>D8MB98</accession>
<name>D8MB98_BLAHO</name>
<dbReference type="PROSITE" id="PS50082">
    <property type="entry name" value="WD_REPEATS_2"/>
    <property type="match status" value="1"/>
</dbReference>
<dbReference type="RefSeq" id="XP_012899385.1">
    <property type="nucleotide sequence ID" value="XM_013043931.1"/>
</dbReference>
<keyword evidence="4" id="KW-1185">Reference proteome</keyword>
<evidence type="ECO:0000313" key="3">
    <source>
        <dbReference type="EMBL" id="CBK25337.2"/>
    </source>
</evidence>
<dbReference type="GO" id="GO:0000166">
    <property type="term" value="F:nucleotide binding"/>
    <property type="evidence" value="ECO:0007669"/>
    <property type="project" value="UniProtKB-KW"/>
</dbReference>
<organism evidence="3">
    <name type="scientific">Blastocystis hominis</name>
    <dbReference type="NCBI Taxonomy" id="12968"/>
    <lineage>
        <taxon>Eukaryota</taxon>
        <taxon>Sar</taxon>
        <taxon>Stramenopiles</taxon>
        <taxon>Bigyra</taxon>
        <taxon>Opalozoa</taxon>
        <taxon>Opalinata</taxon>
        <taxon>Blastocystidae</taxon>
        <taxon>Blastocystis</taxon>
    </lineage>
</organism>
<dbReference type="SUPFAM" id="SSF50978">
    <property type="entry name" value="WD40 repeat-like"/>
    <property type="match status" value="1"/>
</dbReference>
<protein>
    <submittedName>
        <fullName evidence="3">Uncharacterized protein</fullName>
    </submittedName>
</protein>
<dbReference type="Pfam" id="PF00400">
    <property type="entry name" value="WD40"/>
    <property type="match status" value="1"/>
</dbReference>
<dbReference type="GO" id="GO:0005770">
    <property type="term" value="C:late endosome"/>
    <property type="evidence" value="ECO:0007669"/>
    <property type="project" value="TreeGrafter"/>
</dbReference>